<sequence length="293" mass="31840">MRRVGVGLVLLCVTLLSGCANLKAVRGFAEETRRISEAFDPMLGQAVEQCRLAFLHRRVYTTDAPLSGFDAEAAWQRATQSCRPIEDSNGTAQAMSRALADYASQLMALADDGSGGSGGTEAIGENHEALAGKLEQFQDAPRDQLGAIGNLLRFVSRGASARSKQEAIAEALGHEEAVGALADALVVHAERVHGAYLRQRLADQDVLADALRSETASPTSSRLWLMDLHAQTRLLAERQQSIARLRAAVAQMKVALHDLRTHLTTLSAQERWVEVRKLGREVRGLHRQLGQAF</sequence>
<evidence type="ECO:0000313" key="1">
    <source>
        <dbReference type="EMBL" id="NYG32453.1"/>
    </source>
</evidence>
<keyword evidence="2" id="KW-1185">Reference proteome</keyword>
<dbReference type="RefSeq" id="WP_179633343.1">
    <property type="nucleotide sequence ID" value="NZ_JACCFH010000001.1"/>
</dbReference>
<proteinExistence type="predicted"/>
<name>A0A7Y9QZ38_9BURK</name>
<dbReference type="PROSITE" id="PS51257">
    <property type="entry name" value="PROKAR_LIPOPROTEIN"/>
    <property type="match status" value="1"/>
</dbReference>
<dbReference type="AlphaFoldDB" id="A0A7Y9QZ38"/>
<accession>A0A7Y9QZ38</accession>
<protein>
    <recommendedName>
        <fullName evidence="3">Lipoprotein</fullName>
    </recommendedName>
</protein>
<reference evidence="1 2" key="1">
    <citation type="submission" date="2020-07" db="EMBL/GenBank/DDBJ databases">
        <title>Genomic Encyclopedia of Archaeal and Bacterial Type Strains, Phase II (KMG-II): from individual species to whole genera.</title>
        <authorList>
            <person name="Goeker M."/>
        </authorList>
    </citation>
    <scope>NUCLEOTIDE SEQUENCE [LARGE SCALE GENOMIC DNA]</scope>
    <source>
        <strain evidence="1 2">DSM 21226</strain>
    </source>
</reference>
<evidence type="ECO:0000313" key="2">
    <source>
        <dbReference type="Proteomes" id="UP000518288"/>
    </source>
</evidence>
<gene>
    <name evidence="1" type="ORF">BDD16_001439</name>
</gene>
<comment type="caution">
    <text evidence="1">The sequence shown here is derived from an EMBL/GenBank/DDBJ whole genome shotgun (WGS) entry which is preliminary data.</text>
</comment>
<dbReference type="EMBL" id="JACCFH010000001">
    <property type="protein sequence ID" value="NYG32453.1"/>
    <property type="molecule type" value="Genomic_DNA"/>
</dbReference>
<evidence type="ECO:0008006" key="3">
    <source>
        <dbReference type="Google" id="ProtNLM"/>
    </source>
</evidence>
<dbReference type="Proteomes" id="UP000518288">
    <property type="component" value="Unassembled WGS sequence"/>
</dbReference>
<organism evidence="1 2">
    <name type="scientific">Sphaerotilus montanus</name>
    <dbReference type="NCBI Taxonomy" id="522889"/>
    <lineage>
        <taxon>Bacteria</taxon>
        <taxon>Pseudomonadati</taxon>
        <taxon>Pseudomonadota</taxon>
        <taxon>Betaproteobacteria</taxon>
        <taxon>Burkholderiales</taxon>
        <taxon>Sphaerotilaceae</taxon>
        <taxon>Sphaerotilus</taxon>
    </lineage>
</organism>